<dbReference type="RefSeq" id="WP_368453898.1">
    <property type="nucleotide sequence ID" value="NZ_JBFQXQ010000001.1"/>
</dbReference>
<dbReference type="Proteomes" id="UP001558101">
    <property type="component" value="Unassembled WGS sequence"/>
</dbReference>
<keyword evidence="1" id="KW-0732">Signal</keyword>
<feature type="signal peptide" evidence="1">
    <location>
        <begin position="1"/>
        <end position="22"/>
    </location>
</feature>
<reference evidence="2 3" key="1">
    <citation type="submission" date="2024-07" db="EMBL/GenBank/DDBJ databases">
        <title>Genomes of novel Serratia strains from suburban soil.</title>
        <authorList>
            <person name="Markert E.X."/>
            <person name="Severe K."/>
            <person name="Severe L."/>
            <person name="Twing K.I."/>
            <person name="Ward L.M."/>
        </authorList>
    </citation>
    <scope>NUCLEOTIDE SEQUENCE [LARGE SCALE GENOMIC DNA]</scope>
    <source>
        <strain evidence="2 3">3C-UT</strain>
    </source>
</reference>
<protein>
    <submittedName>
        <fullName evidence="2">Uncharacterized protein</fullName>
    </submittedName>
</protein>
<accession>A0ABV3UIG0</accession>
<evidence type="ECO:0000313" key="3">
    <source>
        <dbReference type="Proteomes" id="UP001558101"/>
    </source>
</evidence>
<organism evidence="2 3">
    <name type="scientific">Serratia quinivorans</name>
    <dbReference type="NCBI Taxonomy" id="137545"/>
    <lineage>
        <taxon>Bacteria</taxon>
        <taxon>Pseudomonadati</taxon>
        <taxon>Pseudomonadota</taxon>
        <taxon>Gammaproteobacteria</taxon>
        <taxon>Enterobacterales</taxon>
        <taxon>Yersiniaceae</taxon>
        <taxon>Serratia</taxon>
    </lineage>
</organism>
<keyword evidence="3" id="KW-1185">Reference proteome</keyword>
<comment type="caution">
    <text evidence="2">The sequence shown here is derived from an EMBL/GenBank/DDBJ whole genome shotgun (WGS) entry which is preliminary data.</text>
</comment>
<evidence type="ECO:0000256" key="1">
    <source>
        <dbReference type="SAM" id="SignalP"/>
    </source>
</evidence>
<proteinExistence type="predicted"/>
<feature type="chain" id="PRO_5046161481" evidence="1">
    <location>
        <begin position="23"/>
        <end position="84"/>
    </location>
</feature>
<sequence length="84" mass="9480">MSKKVNGVVCCLLFLISSLCFGAEPRQLATEQEKARIHSRIQDVFNEFNVQIMSPDFVLQPENAVMVSQDHWYTAPAVQPDKPS</sequence>
<gene>
    <name evidence="2" type="ORF">AB4M04_08840</name>
</gene>
<dbReference type="EMBL" id="JBFQXQ010000001">
    <property type="protein sequence ID" value="MEX3172190.1"/>
    <property type="molecule type" value="Genomic_DNA"/>
</dbReference>
<name>A0ABV3UIG0_9GAMM</name>
<evidence type="ECO:0000313" key="2">
    <source>
        <dbReference type="EMBL" id="MEX3172190.1"/>
    </source>
</evidence>